<dbReference type="Pfam" id="PF07261">
    <property type="entry name" value="DnaB_2"/>
    <property type="match status" value="1"/>
</dbReference>
<comment type="similarity">
    <text evidence="1">Belongs to the DnaB/DnaD family.</text>
</comment>
<dbReference type="InterPro" id="IPR053843">
    <property type="entry name" value="DnaD_N"/>
</dbReference>
<dbReference type="InterPro" id="IPR036390">
    <property type="entry name" value="WH_DNA-bd_sf"/>
</dbReference>
<organism evidence="4 5">
    <name type="scientific">Ammoniphilus resinae</name>
    <dbReference type="NCBI Taxonomy" id="861532"/>
    <lineage>
        <taxon>Bacteria</taxon>
        <taxon>Bacillati</taxon>
        <taxon>Bacillota</taxon>
        <taxon>Bacilli</taxon>
        <taxon>Bacillales</taxon>
        <taxon>Paenibacillaceae</taxon>
        <taxon>Aneurinibacillus group</taxon>
        <taxon>Ammoniphilus</taxon>
    </lineage>
</organism>
<evidence type="ECO:0000313" key="5">
    <source>
        <dbReference type="Proteomes" id="UP001519343"/>
    </source>
</evidence>
<name>A0ABS4GSY6_9BACL</name>
<proteinExistence type="inferred from homology"/>
<dbReference type="EMBL" id="JAGGKT010000011">
    <property type="protein sequence ID" value="MBP1933395.1"/>
    <property type="molecule type" value="Genomic_DNA"/>
</dbReference>
<dbReference type="Gene3D" id="1.10.10.630">
    <property type="entry name" value="DnaD domain-like"/>
    <property type="match status" value="1"/>
</dbReference>
<feature type="domain" description="DnaD N-terminal" evidence="3">
    <location>
        <begin position="17"/>
        <end position="110"/>
    </location>
</feature>
<evidence type="ECO:0000256" key="1">
    <source>
        <dbReference type="ARBA" id="ARBA00093462"/>
    </source>
</evidence>
<dbReference type="InterPro" id="IPR053162">
    <property type="entry name" value="DnaD"/>
</dbReference>
<dbReference type="Gene3D" id="1.10.10.10">
    <property type="entry name" value="Winged helix-like DNA-binding domain superfamily/Winged helix DNA-binding domain"/>
    <property type="match status" value="1"/>
</dbReference>
<dbReference type="PANTHER" id="PTHR37293">
    <property type="entry name" value="PHAGE REPLICATION PROTEIN-RELATED"/>
    <property type="match status" value="1"/>
</dbReference>
<accession>A0ABS4GSY6</accession>
<gene>
    <name evidence="4" type="ORF">J2Z37_003408</name>
</gene>
<dbReference type="NCBIfam" id="TIGR01446">
    <property type="entry name" value="DnaD_dom"/>
    <property type="match status" value="1"/>
</dbReference>
<comment type="caution">
    <text evidence="4">The sequence shown here is derived from an EMBL/GenBank/DDBJ whole genome shotgun (WGS) entry which is preliminary data.</text>
</comment>
<dbReference type="InterPro" id="IPR006343">
    <property type="entry name" value="DnaB/C_C"/>
</dbReference>
<dbReference type="PANTHER" id="PTHR37293:SF6">
    <property type="entry name" value="DNA REPLICATION PROTEIN DNAD"/>
    <property type="match status" value="1"/>
</dbReference>
<dbReference type="Proteomes" id="UP001519343">
    <property type="component" value="Unassembled WGS sequence"/>
</dbReference>
<dbReference type="Pfam" id="PF21984">
    <property type="entry name" value="DnaD_N"/>
    <property type="match status" value="1"/>
</dbReference>
<dbReference type="RefSeq" id="WP_209811415.1">
    <property type="nucleotide sequence ID" value="NZ_JAGGKT010000011.1"/>
</dbReference>
<reference evidence="4 5" key="1">
    <citation type="submission" date="2021-03" db="EMBL/GenBank/DDBJ databases">
        <title>Genomic Encyclopedia of Type Strains, Phase IV (KMG-IV): sequencing the most valuable type-strain genomes for metagenomic binning, comparative biology and taxonomic classification.</title>
        <authorList>
            <person name="Goeker M."/>
        </authorList>
    </citation>
    <scope>NUCLEOTIDE SEQUENCE [LARGE SCALE GENOMIC DNA]</scope>
    <source>
        <strain evidence="4 5">DSM 24738</strain>
    </source>
</reference>
<feature type="domain" description="DnaB/C C-terminal" evidence="2">
    <location>
        <begin position="128"/>
        <end position="200"/>
    </location>
</feature>
<sequence>MEKFILKLLKEGVMSVSTTLVKHYKDIGLSDLEFILVIHIMNFKNEGFDFPTTEQLKERMTMDEPIILSMLQRLIKNGFLTVEDKMDKGVRSELIHIDPLYQKLTQYLMAAHAKDKATQEVKQRDNLYTIFEQEFGRPLSPIEAENLAMWQDNDYYSDDLIIAALREAVISGKLYFRYIDRILLEWQRNRIRTPQQAREFSLRFRKPPVSQPQQKTEAFPFYNWLEADSR</sequence>
<dbReference type="InterPro" id="IPR034829">
    <property type="entry name" value="DnaD-like_sf"/>
</dbReference>
<dbReference type="SUPFAM" id="SSF46785">
    <property type="entry name" value="Winged helix' DNA-binding domain"/>
    <property type="match status" value="1"/>
</dbReference>
<dbReference type="InterPro" id="IPR036388">
    <property type="entry name" value="WH-like_DNA-bd_sf"/>
</dbReference>
<evidence type="ECO:0000259" key="2">
    <source>
        <dbReference type="Pfam" id="PF07261"/>
    </source>
</evidence>
<keyword evidence="5" id="KW-1185">Reference proteome</keyword>
<protein>
    <submittedName>
        <fullName evidence="4">DNA replication protein</fullName>
    </submittedName>
</protein>
<dbReference type="SUPFAM" id="SSF158499">
    <property type="entry name" value="DnaD domain-like"/>
    <property type="match status" value="1"/>
</dbReference>
<evidence type="ECO:0000259" key="3">
    <source>
        <dbReference type="Pfam" id="PF21984"/>
    </source>
</evidence>
<evidence type="ECO:0000313" key="4">
    <source>
        <dbReference type="EMBL" id="MBP1933395.1"/>
    </source>
</evidence>